<reference evidence="2" key="1">
    <citation type="journal article" date="2020" name="Stud. Mycol.">
        <title>101 Dothideomycetes genomes: a test case for predicting lifestyles and emergence of pathogens.</title>
        <authorList>
            <person name="Haridas S."/>
            <person name="Albert R."/>
            <person name="Binder M."/>
            <person name="Bloem J."/>
            <person name="Labutti K."/>
            <person name="Salamov A."/>
            <person name="Andreopoulos B."/>
            <person name="Baker S."/>
            <person name="Barry K."/>
            <person name="Bills G."/>
            <person name="Bluhm B."/>
            <person name="Cannon C."/>
            <person name="Castanera R."/>
            <person name="Culley D."/>
            <person name="Daum C."/>
            <person name="Ezra D."/>
            <person name="Gonzalez J."/>
            <person name="Henrissat B."/>
            <person name="Kuo A."/>
            <person name="Liang C."/>
            <person name="Lipzen A."/>
            <person name="Lutzoni F."/>
            <person name="Magnuson J."/>
            <person name="Mondo S."/>
            <person name="Nolan M."/>
            <person name="Ohm R."/>
            <person name="Pangilinan J."/>
            <person name="Park H.-J."/>
            <person name="Ramirez L."/>
            <person name="Alfaro M."/>
            <person name="Sun H."/>
            <person name="Tritt A."/>
            <person name="Yoshinaga Y."/>
            <person name="Zwiers L.-H."/>
            <person name="Turgeon B."/>
            <person name="Goodwin S."/>
            <person name="Spatafora J."/>
            <person name="Crous P."/>
            <person name="Grigoriev I."/>
        </authorList>
    </citation>
    <scope>NUCLEOTIDE SEQUENCE</scope>
    <source>
        <strain evidence="2">CBS 115976</strain>
    </source>
</reference>
<evidence type="ECO:0000259" key="1">
    <source>
        <dbReference type="Pfam" id="PF24864"/>
    </source>
</evidence>
<proteinExistence type="predicted"/>
<organism evidence="2 3">
    <name type="scientific">Microthyrium microscopicum</name>
    <dbReference type="NCBI Taxonomy" id="703497"/>
    <lineage>
        <taxon>Eukaryota</taxon>
        <taxon>Fungi</taxon>
        <taxon>Dikarya</taxon>
        <taxon>Ascomycota</taxon>
        <taxon>Pezizomycotina</taxon>
        <taxon>Dothideomycetes</taxon>
        <taxon>Dothideomycetes incertae sedis</taxon>
        <taxon>Microthyriales</taxon>
        <taxon>Microthyriaceae</taxon>
        <taxon>Microthyrium</taxon>
    </lineage>
</organism>
<dbReference type="InterPro" id="IPR056632">
    <property type="entry name" value="DUF7730"/>
</dbReference>
<feature type="domain" description="DUF7730" evidence="1">
    <location>
        <begin position="9"/>
        <end position="101"/>
    </location>
</feature>
<gene>
    <name evidence="2" type="ORF">BT63DRAFT_210065</name>
</gene>
<dbReference type="AlphaFoldDB" id="A0A6A6UIA4"/>
<protein>
    <recommendedName>
        <fullName evidence="1">DUF7730 domain-containing protein</fullName>
    </recommendedName>
</protein>
<dbReference type="InterPro" id="IPR038883">
    <property type="entry name" value="AN11006-like"/>
</dbReference>
<sequence length="338" mass="39094">MSLHTGSTGLFKLPLELRTIVYNFLLIGTQSPHVNLFYCLAADRAPTQNTTMRLFLSSSPLHPKFNAEVSILRTCKQVHEEATPILYQKNTFTVSLQRTYQRHPPMWTPASWIHRDINLLTLASYHAKLFTRIKVFMDEMTGLVPDTIMMLFPALRFIHPISKFSDGHLRLRSREIGAYALHKFSTSPNLKLTCSFGFNWAEHCSGDEGLTADKERWFSQIIEYKKESNGVVWDRLDDGSYQERVVNRWYIPHFGPHRELMKRVKNALKEQGFDQNIPLAWKFRTITSDEKPLFLVIDLEMKKRQNYIPCEIVGAFGEISRVEGLDEEPEMDSHGLTG</sequence>
<evidence type="ECO:0000313" key="3">
    <source>
        <dbReference type="Proteomes" id="UP000799302"/>
    </source>
</evidence>
<evidence type="ECO:0000313" key="2">
    <source>
        <dbReference type="EMBL" id="KAF2671187.1"/>
    </source>
</evidence>
<dbReference type="Pfam" id="PF24864">
    <property type="entry name" value="DUF7730"/>
    <property type="match status" value="1"/>
</dbReference>
<accession>A0A6A6UIA4</accession>
<dbReference type="PANTHER" id="PTHR42085:SF1">
    <property type="entry name" value="F-BOX DOMAIN-CONTAINING PROTEIN"/>
    <property type="match status" value="1"/>
</dbReference>
<dbReference type="PANTHER" id="PTHR42085">
    <property type="entry name" value="F-BOX DOMAIN-CONTAINING PROTEIN"/>
    <property type="match status" value="1"/>
</dbReference>
<name>A0A6A6UIA4_9PEZI</name>
<dbReference type="OrthoDB" id="2951834at2759"/>
<keyword evidence="3" id="KW-1185">Reference proteome</keyword>
<dbReference type="EMBL" id="MU004233">
    <property type="protein sequence ID" value="KAF2671187.1"/>
    <property type="molecule type" value="Genomic_DNA"/>
</dbReference>
<dbReference type="Proteomes" id="UP000799302">
    <property type="component" value="Unassembled WGS sequence"/>
</dbReference>